<dbReference type="PANTHER" id="PTHR42920">
    <property type="entry name" value="OS03G0707200 PROTEIN-RELATED"/>
    <property type="match status" value="1"/>
</dbReference>
<evidence type="ECO:0000256" key="3">
    <source>
        <dbReference type="ARBA" id="ARBA00022475"/>
    </source>
</evidence>
<comment type="subcellular location">
    <subcellularLocation>
        <location evidence="1">Cell membrane</location>
        <topology evidence="1">Multi-pass membrane protein</topology>
    </subcellularLocation>
</comment>
<feature type="transmembrane region" description="Helical" evidence="7">
    <location>
        <begin position="35"/>
        <end position="54"/>
    </location>
</feature>
<name>A0A0U9HMR7_9FIRM</name>
<comment type="similarity">
    <text evidence="2">Belongs to the EamA transporter family.</text>
</comment>
<keyword evidence="6 7" id="KW-0472">Membrane</keyword>
<evidence type="ECO:0000256" key="5">
    <source>
        <dbReference type="ARBA" id="ARBA00022989"/>
    </source>
</evidence>
<dbReference type="Proteomes" id="UP000062160">
    <property type="component" value="Unassembled WGS sequence"/>
</dbReference>
<evidence type="ECO:0000259" key="8">
    <source>
        <dbReference type="Pfam" id="PF00892"/>
    </source>
</evidence>
<feature type="transmembrane region" description="Helical" evidence="7">
    <location>
        <begin position="263"/>
        <end position="282"/>
    </location>
</feature>
<dbReference type="Pfam" id="PF00892">
    <property type="entry name" value="EamA"/>
    <property type="match status" value="2"/>
</dbReference>
<feature type="transmembrane region" description="Helical" evidence="7">
    <location>
        <begin position="94"/>
        <end position="112"/>
    </location>
</feature>
<dbReference type="AlphaFoldDB" id="A0A0U9HMR7"/>
<proteinExistence type="inferred from homology"/>
<evidence type="ECO:0000256" key="1">
    <source>
        <dbReference type="ARBA" id="ARBA00004651"/>
    </source>
</evidence>
<accession>A0A0U9HMR7</accession>
<dbReference type="RefSeq" id="WP_059032779.1">
    <property type="nucleotide sequence ID" value="NZ_DF977001.1"/>
</dbReference>
<feature type="transmembrane region" description="Helical" evidence="7">
    <location>
        <begin position="143"/>
        <end position="162"/>
    </location>
</feature>
<feature type="transmembrane region" description="Helical" evidence="7">
    <location>
        <begin position="207"/>
        <end position="225"/>
    </location>
</feature>
<dbReference type="GO" id="GO:0005886">
    <property type="term" value="C:plasma membrane"/>
    <property type="evidence" value="ECO:0007669"/>
    <property type="project" value="UniProtKB-SubCell"/>
</dbReference>
<feature type="transmembrane region" description="Helical" evidence="7">
    <location>
        <begin position="174"/>
        <end position="195"/>
    </location>
</feature>
<keyword evidence="5 7" id="KW-1133">Transmembrane helix</keyword>
<dbReference type="EMBL" id="DF977001">
    <property type="protein sequence ID" value="GAQ25391.1"/>
    <property type="molecule type" value="Genomic_DNA"/>
</dbReference>
<evidence type="ECO:0000313" key="9">
    <source>
        <dbReference type="EMBL" id="GAQ25391.1"/>
    </source>
</evidence>
<sequence>MKKSLIADSALLLVALIWGLNFVIEKNALSSITPFMYLGLRFSIGAVLMALVFYKQLKNASREDIKAGLIVGTFVMLGFITQTVGLLYTTPSKSGFITGSNVVMVPFISYLITKEFPQTNQIVGAILTFTGLGFISIDKNLAIGWGDVLTLACAVCFALQITFTEHYVKRVNPINMAIIQVALTGFATLAISIFFEPSASLNFDAKGWGAILFGAILCTAGAFIVQNIAQKYTSSTHAAVIMCTESIFAGIFSIIFWEEKLALRTVAGFAIVIAGVLITELFPAISIEDNGAAEDTVG</sequence>
<dbReference type="InterPro" id="IPR037185">
    <property type="entry name" value="EmrE-like"/>
</dbReference>
<dbReference type="STRING" id="224999.GCA_001485475_01407"/>
<evidence type="ECO:0000256" key="6">
    <source>
        <dbReference type="ARBA" id="ARBA00023136"/>
    </source>
</evidence>
<dbReference type="PANTHER" id="PTHR42920:SF5">
    <property type="entry name" value="EAMA DOMAIN-CONTAINING PROTEIN"/>
    <property type="match status" value="1"/>
</dbReference>
<keyword evidence="3" id="KW-1003">Cell membrane</keyword>
<dbReference type="OrthoDB" id="9804865at2"/>
<feature type="transmembrane region" description="Helical" evidence="7">
    <location>
        <begin position="237"/>
        <end position="257"/>
    </location>
</feature>
<keyword evidence="10" id="KW-1185">Reference proteome</keyword>
<feature type="transmembrane region" description="Helical" evidence="7">
    <location>
        <begin position="119"/>
        <end position="137"/>
    </location>
</feature>
<evidence type="ECO:0000256" key="7">
    <source>
        <dbReference type="SAM" id="Phobius"/>
    </source>
</evidence>
<dbReference type="InterPro" id="IPR051258">
    <property type="entry name" value="Diverse_Substrate_Transporter"/>
</dbReference>
<evidence type="ECO:0000256" key="2">
    <source>
        <dbReference type="ARBA" id="ARBA00007362"/>
    </source>
</evidence>
<organism evidence="9">
    <name type="scientific">Tepidanaerobacter syntrophicus</name>
    <dbReference type="NCBI Taxonomy" id="224999"/>
    <lineage>
        <taxon>Bacteria</taxon>
        <taxon>Bacillati</taxon>
        <taxon>Bacillota</taxon>
        <taxon>Clostridia</taxon>
        <taxon>Thermosediminibacterales</taxon>
        <taxon>Tepidanaerobacteraceae</taxon>
        <taxon>Tepidanaerobacter</taxon>
    </lineage>
</organism>
<gene>
    <name evidence="9" type="ORF">TSYNT_7412</name>
</gene>
<dbReference type="InterPro" id="IPR000620">
    <property type="entry name" value="EamA_dom"/>
</dbReference>
<evidence type="ECO:0000256" key="4">
    <source>
        <dbReference type="ARBA" id="ARBA00022692"/>
    </source>
</evidence>
<feature type="transmembrane region" description="Helical" evidence="7">
    <location>
        <begin position="66"/>
        <end position="88"/>
    </location>
</feature>
<feature type="domain" description="EamA" evidence="8">
    <location>
        <begin position="7"/>
        <end position="136"/>
    </location>
</feature>
<feature type="domain" description="EamA" evidence="8">
    <location>
        <begin position="145"/>
        <end position="279"/>
    </location>
</feature>
<dbReference type="Gene3D" id="1.10.3730.20">
    <property type="match status" value="1"/>
</dbReference>
<evidence type="ECO:0000313" key="10">
    <source>
        <dbReference type="Proteomes" id="UP000062160"/>
    </source>
</evidence>
<dbReference type="SUPFAM" id="SSF103481">
    <property type="entry name" value="Multidrug resistance efflux transporter EmrE"/>
    <property type="match status" value="2"/>
</dbReference>
<reference evidence="9" key="1">
    <citation type="journal article" date="2016" name="Genome Announc.">
        <title>Draft Genome Sequence of the Syntrophic Lactate-Degrading Bacterium Tepidanaerobacter syntrophicus JLT.</title>
        <authorList>
            <person name="Matsuura N."/>
            <person name="Ohashi A."/>
            <person name="Tourlousse D.M."/>
            <person name="Sekiguchi Y."/>
        </authorList>
    </citation>
    <scope>NUCLEOTIDE SEQUENCE [LARGE SCALE GENOMIC DNA]</scope>
    <source>
        <strain evidence="9">JL</strain>
    </source>
</reference>
<protein>
    <submittedName>
        <fullName evidence="9">Permease of the drug/metabolite transporter (DMT) superfamily</fullName>
    </submittedName>
</protein>
<keyword evidence="4 7" id="KW-0812">Transmembrane</keyword>